<feature type="domain" description="RNA polymerase sigma factor 70 region 4 type 2" evidence="7">
    <location>
        <begin position="113"/>
        <end position="163"/>
    </location>
</feature>
<dbReference type="Gene3D" id="1.10.1740.10">
    <property type="match status" value="1"/>
</dbReference>
<dbReference type="InterPro" id="IPR014284">
    <property type="entry name" value="RNA_pol_sigma-70_dom"/>
</dbReference>
<accession>A0ABW1S9A0</accession>
<dbReference type="Proteomes" id="UP001596303">
    <property type="component" value="Unassembled WGS sequence"/>
</dbReference>
<keyword evidence="3" id="KW-0731">Sigma factor</keyword>
<dbReference type="InterPro" id="IPR013249">
    <property type="entry name" value="RNA_pol_sigma70_r4_t2"/>
</dbReference>
<sequence>MTKGNDQDARYLEASTEYGASLERLAITMEANPARRHDLLQDMHVALWRSLARFDGRCSLRTWVYRVAHNVAASHVAREKRHHSRQVSDDALADMPGGEDLQSAQERSDALAKLHAWIRGLKPEERQIMTLYLEDLDTQTIAEISGLTPGAVSTRISRLKDRLQHAFREDDHA</sequence>
<evidence type="ECO:0000256" key="4">
    <source>
        <dbReference type="ARBA" id="ARBA00023163"/>
    </source>
</evidence>
<evidence type="ECO:0000256" key="1">
    <source>
        <dbReference type="ARBA" id="ARBA00010641"/>
    </source>
</evidence>
<dbReference type="PANTHER" id="PTHR43133">
    <property type="entry name" value="RNA POLYMERASE ECF-TYPE SIGMA FACTO"/>
    <property type="match status" value="1"/>
</dbReference>
<dbReference type="PANTHER" id="PTHR43133:SF45">
    <property type="entry name" value="RNA POLYMERASE ECF-TYPE SIGMA FACTOR"/>
    <property type="match status" value="1"/>
</dbReference>
<dbReference type="Pfam" id="PF08281">
    <property type="entry name" value="Sigma70_r4_2"/>
    <property type="match status" value="1"/>
</dbReference>
<evidence type="ECO:0000313" key="9">
    <source>
        <dbReference type="Proteomes" id="UP001596303"/>
    </source>
</evidence>
<dbReference type="InterPro" id="IPR039425">
    <property type="entry name" value="RNA_pol_sigma-70-like"/>
</dbReference>
<feature type="region of interest" description="Disordered" evidence="5">
    <location>
        <begin position="78"/>
        <end position="105"/>
    </location>
</feature>
<dbReference type="Pfam" id="PF04542">
    <property type="entry name" value="Sigma70_r2"/>
    <property type="match status" value="1"/>
</dbReference>
<evidence type="ECO:0000313" key="8">
    <source>
        <dbReference type="EMBL" id="MFC6197749.1"/>
    </source>
</evidence>
<keyword evidence="9" id="KW-1185">Reference proteome</keyword>
<dbReference type="InterPro" id="IPR013324">
    <property type="entry name" value="RNA_pol_sigma_r3/r4-like"/>
</dbReference>
<gene>
    <name evidence="8" type="ORF">ACFQDM_06645</name>
</gene>
<evidence type="ECO:0000256" key="2">
    <source>
        <dbReference type="ARBA" id="ARBA00023015"/>
    </source>
</evidence>
<organism evidence="8 9">
    <name type="scientific">Ponticaulis profundi</name>
    <dbReference type="NCBI Taxonomy" id="2665222"/>
    <lineage>
        <taxon>Bacteria</taxon>
        <taxon>Pseudomonadati</taxon>
        <taxon>Pseudomonadota</taxon>
        <taxon>Alphaproteobacteria</taxon>
        <taxon>Hyphomonadales</taxon>
        <taxon>Hyphomonadaceae</taxon>
        <taxon>Ponticaulis</taxon>
    </lineage>
</organism>
<keyword evidence="4" id="KW-0804">Transcription</keyword>
<evidence type="ECO:0000259" key="6">
    <source>
        <dbReference type="Pfam" id="PF04542"/>
    </source>
</evidence>
<dbReference type="InterPro" id="IPR007627">
    <property type="entry name" value="RNA_pol_sigma70_r2"/>
</dbReference>
<dbReference type="NCBIfam" id="TIGR02937">
    <property type="entry name" value="sigma70-ECF"/>
    <property type="match status" value="1"/>
</dbReference>
<comment type="similarity">
    <text evidence="1">Belongs to the sigma-70 factor family. ECF subfamily.</text>
</comment>
<dbReference type="SUPFAM" id="SSF88946">
    <property type="entry name" value="Sigma2 domain of RNA polymerase sigma factors"/>
    <property type="match status" value="1"/>
</dbReference>
<evidence type="ECO:0000256" key="3">
    <source>
        <dbReference type="ARBA" id="ARBA00023082"/>
    </source>
</evidence>
<reference evidence="9" key="1">
    <citation type="journal article" date="2019" name="Int. J. Syst. Evol. Microbiol.">
        <title>The Global Catalogue of Microorganisms (GCM) 10K type strain sequencing project: providing services to taxonomists for standard genome sequencing and annotation.</title>
        <authorList>
            <consortium name="The Broad Institute Genomics Platform"/>
            <consortium name="The Broad Institute Genome Sequencing Center for Infectious Disease"/>
            <person name="Wu L."/>
            <person name="Ma J."/>
        </authorList>
    </citation>
    <scope>NUCLEOTIDE SEQUENCE [LARGE SCALE GENOMIC DNA]</scope>
    <source>
        <strain evidence="9">CGMCC-1.15741</strain>
    </source>
</reference>
<dbReference type="InterPro" id="IPR013325">
    <property type="entry name" value="RNA_pol_sigma_r2"/>
</dbReference>
<dbReference type="EMBL" id="JBHSSW010000005">
    <property type="protein sequence ID" value="MFC6197749.1"/>
    <property type="molecule type" value="Genomic_DNA"/>
</dbReference>
<name>A0ABW1S9A0_9PROT</name>
<evidence type="ECO:0000259" key="7">
    <source>
        <dbReference type="Pfam" id="PF08281"/>
    </source>
</evidence>
<dbReference type="InterPro" id="IPR036388">
    <property type="entry name" value="WH-like_DNA-bd_sf"/>
</dbReference>
<evidence type="ECO:0000256" key="5">
    <source>
        <dbReference type="SAM" id="MobiDB-lite"/>
    </source>
</evidence>
<proteinExistence type="inferred from homology"/>
<dbReference type="RefSeq" id="WP_377377080.1">
    <property type="nucleotide sequence ID" value="NZ_JBHSSW010000005.1"/>
</dbReference>
<protein>
    <submittedName>
        <fullName evidence="8">RNA polymerase sigma factor</fullName>
    </submittedName>
</protein>
<dbReference type="Gene3D" id="1.10.10.10">
    <property type="entry name" value="Winged helix-like DNA-binding domain superfamily/Winged helix DNA-binding domain"/>
    <property type="match status" value="1"/>
</dbReference>
<feature type="domain" description="RNA polymerase sigma-70 region 2" evidence="6">
    <location>
        <begin position="17"/>
        <end position="81"/>
    </location>
</feature>
<keyword evidence="2" id="KW-0805">Transcription regulation</keyword>
<comment type="caution">
    <text evidence="8">The sequence shown here is derived from an EMBL/GenBank/DDBJ whole genome shotgun (WGS) entry which is preliminary data.</text>
</comment>
<dbReference type="SUPFAM" id="SSF88659">
    <property type="entry name" value="Sigma3 and sigma4 domains of RNA polymerase sigma factors"/>
    <property type="match status" value="1"/>
</dbReference>